<dbReference type="AlphaFoldDB" id="A0A1R1B7M1"/>
<comment type="caution">
    <text evidence="1">The sequence shown here is derived from an EMBL/GenBank/DDBJ whole genome shotgun (WGS) entry which is preliminary data.</text>
</comment>
<organism evidence="1 2">
    <name type="scientific">Paenibacillus lautus</name>
    <name type="common">Bacillus lautus</name>
    <dbReference type="NCBI Taxonomy" id="1401"/>
    <lineage>
        <taxon>Bacteria</taxon>
        <taxon>Bacillati</taxon>
        <taxon>Bacillota</taxon>
        <taxon>Bacilli</taxon>
        <taxon>Bacillales</taxon>
        <taxon>Paenibacillaceae</taxon>
        <taxon>Paenibacillus</taxon>
    </lineage>
</organism>
<evidence type="ECO:0000313" key="1">
    <source>
        <dbReference type="EMBL" id="OME96125.1"/>
    </source>
</evidence>
<name>A0A1R1B7M1_PAELA</name>
<proteinExistence type="predicted"/>
<reference evidence="1 2" key="1">
    <citation type="submission" date="2016-11" db="EMBL/GenBank/DDBJ databases">
        <title>Paenibacillus species isolates.</title>
        <authorList>
            <person name="Beno S.M."/>
        </authorList>
    </citation>
    <scope>NUCLEOTIDE SEQUENCE [LARGE SCALE GENOMIC DNA]</scope>
    <source>
        <strain evidence="1 2">FSL F4-0100</strain>
    </source>
</reference>
<gene>
    <name evidence="1" type="ORF">BK123_00515</name>
</gene>
<evidence type="ECO:0000313" key="2">
    <source>
        <dbReference type="Proteomes" id="UP000187074"/>
    </source>
</evidence>
<dbReference type="Proteomes" id="UP000187074">
    <property type="component" value="Unassembled WGS sequence"/>
</dbReference>
<dbReference type="EMBL" id="MRTF01000001">
    <property type="protein sequence ID" value="OME96125.1"/>
    <property type="molecule type" value="Genomic_DNA"/>
</dbReference>
<accession>A0A1R1B7M1</accession>
<protein>
    <submittedName>
        <fullName evidence="1">Uncharacterized protein</fullName>
    </submittedName>
</protein>
<sequence length="135" mass="14855">MVWTPTDQRRGRIDSGKTIVVAFGAEFLPLSSSFRKFGDNSDWRNDTTAERLSHLSLPHPHGGGFWVGLDPHGPAERTYRFRKNDSGRLWSRNSSAVIIIPGISATTAIGGTIRPRSGFQMCAAVPCSLSRFLIP</sequence>
<dbReference type="RefSeq" id="WP_076320513.1">
    <property type="nucleotide sequence ID" value="NZ_MRTF01000001.1"/>
</dbReference>